<dbReference type="PANTHER" id="PTHR42940:SF8">
    <property type="entry name" value="VACUOLAR PROTEIN SORTING-ASSOCIATED PROTEIN 11"/>
    <property type="match status" value="1"/>
</dbReference>
<comment type="similarity">
    <text evidence="2">Belongs to the zinc-containing alcohol dehydrogenase family.</text>
</comment>
<dbReference type="PANTHER" id="PTHR42940">
    <property type="entry name" value="ALCOHOL DEHYDROGENASE 1-RELATED"/>
    <property type="match status" value="1"/>
</dbReference>
<dbReference type="STRING" id="1182542.W9ZBY3"/>
<evidence type="ECO:0000256" key="5">
    <source>
        <dbReference type="ARBA" id="ARBA00023002"/>
    </source>
</evidence>
<evidence type="ECO:0000256" key="1">
    <source>
        <dbReference type="ARBA" id="ARBA00001947"/>
    </source>
</evidence>
<dbReference type="Gene3D" id="3.90.180.10">
    <property type="entry name" value="Medium-chain alcohol dehydrogenases, catalytic domain"/>
    <property type="match status" value="1"/>
</dbReference>
<evidence type="ECO:0000256" key="4">
    <source>
        <dbReference type="ARBA" id="ARBA00022833"/>
    </source>
</evidence>
<dbReference type="SUPFAM" id="SSF50129">
    <property type="entry name" value="GroES-like"/>
    <property type="match status" value="1"/>
</dbReference>
<dbReference type="SMART" id="SM00829">
    <property type="entry name" value="PKS_ER"/>
    <property type="match status" value="1"/>
</dbReference>
<dbReference type="HOGENOM" id="CLU_026673_20_1_1"/>
<dbReference type="Pfam" id="PF08240">
    <property type="entry name" value="ADH_N"/>
    <property type="match status" value="1"/>
</dbReference>
<name>W9ZBY3_9EURO</name>
<dbReference type="OrthoDB" id="1560166at2759"/>
<proteinExistence type="inferred from homology"/>
<organism evidence="8 9">
    <name type="scientific">Capronia epimyces CBS 606.96</name>
    <dbReference type="NCBI Taxonomy" id="1182542"/>
    <lineage>
        <taxon>Eukaryota</taxon>
        <taxon>Fungi</taxon>
        <taxon>Dikarya</taxon>
        <taxon>Ascomycota</taxon>
        <taxon>Pezizomycotina</taxon>
        <taxon>Eurotiomycetes</taxon>
        <taxon>Chaetothyriomycetidae</taxon>
        <taxon>Chaetothyriales</taxon>
        <taxon>Herpotrichiellaceae</taxon>
        <taxon>Capronia</taxon>
    </lineage>
</organism>
<gene>
    <name evidence="8" type="ORF">A1O3_00569</name>
</gene>
<dbReference type="InterPro" id="IPR036291">
    <property type="entry name" value="NAD(P)-bd_dom_sf"/>
</dbReference>
<accession>W9ZBY3</accession>
<evidence type="ECO:0000313" key="8">
    <source>
        <dbReference type="EMBL" id="EXJ92019.1"/>
    </source>
</evidence>
<keyword evidence="4" id="KW-0862">Zinc</keyword>
<dbReference type="InterPro" id="IPR011032">
    <property type="entry name" value="GroES-like_sf"/>
</dbReference>
<dbReference type="InterPro" id="IPR020843">
    <property type="entry name" value="ER"/>
</dbReference>
<dbReference type="InterPro" id="IPR013149">
    <property type="entry name" value="ADH-like_C"/>
</dbReference>
<evidence type="ECO:0000313" key="9">
    <source>
        <dbReference type="Proteomes" id="UP000019478"/>
    </source>
</evidence>
<dbReference type="GO" id="GO:0046872">
    <property type="term" value="F:metal ion binding"/>
    <property type="evidence" value="ECO:0007669"/>
    <property type="project" value="UniProtKB-KW"/>
</dbReference>
<comment type="cofactor">
    <cofactor evidence="1">
        <name>Zn(2+)</name>
        <dbReference type="ChEBI" id="CHEBI:29105"/>
    </cofactor>
</comment>
<evidence type="ECO:0000256" key="6">
    <source>
        <dbReference type="ARBA" id="ARBA00023027"/>
    </source>
</evidence>
<keyword evidence="5" id="KW-0560">Oxidoreductase</keyword>
<dbReference type="eggNOG" id="KOG0023">
    <property type="taxonomic scope" value="Eukaryota"/>
</dbReference>
<evidence type="ECO:0000259" key="7">
    <source>
        <dbReference type="SMART" id="SM00829"/>
    </source>
</evidence>
<feature type="domain" description="Enoyl reductase (ER)" evidence="7">
    <location>
        <begin position="4"/>
        <end position="346"/>
    </location>
</feature>
<dbReference type="AlphaFoldDB" id="W9ZBY3"/>
<dbReference type="SUPFAM" id="SSF51735">
    <property type="entry name" value="NAD(P)-binding Rossmann-fold domains"/>
    <property type="match status" value="1"/>
</dbReference>
<comment type="caution">
    <text evidence="8">The sequence shown here is derived from an EMBL/GenBank/DDBJ whole genome shotgun (WGS) entry which is preliminary data.</text>
</comment>
<evidence type="ECO:0000256" key="3">
    <source>
        <dbReference type="ARBA" id="ARBA00022723"/>
    </source>
</evidence>
<keyword evidence="6" id="KW-0520">NAD</keyword>
<dbReference type="GO" id="GO:0005737">
    <property type="term" value="C:cytoplasm"/>
    <property type="evidence" value="ECO:0007669"/>
    <property type="project" value="TreeGrafter"/>
</dbReference>
<dbReference type="GeneID" id="19164709"/>
<dbReference type="InterPro" id="IPR013154">
    <property type="entry name" value="ADH-like_N"/>
</dbReference>
<dbReference type="Gene3D" id="3.40.50.720">
    <property type="entry name" value="NAD(P)-binding Rossmann-like Domain"/>
    <property type="match status" value="1"/>
</dbReference>
<reference evidence="8 9" key="1">
    <citation type="submission" date="2013-03" db="EMBL/GenBank/DDBJ databases">
        <title>The Genome Sequence of Capronia epimyces CBS 606.96.</title>
        <authorList>
            <consortium name="The Broad Institute Genomics Platform"/>
            <person name="Cuomo C."/>
            <person name="de Hoog S."/>
            <person name="Gorbushina A."/>
            <person name="Walker B."/>
            <person name="Young S.K."/>
            <person name="Zeng Q."/>
            <person name="Gargeya S."/>
            <person name="Fitzgerald M."/>
            <person name="Haas B."/>
            <person name="Abouelleil A."/>
            <person name="Allen A.W."/>
            <person name="Alvarado L."/>
            <person name="Arachchi H.M."/>
            <person name="Berlin A.M."/>
            <person name="Chapman S.B."/>
            <person name="Gainer-Dewar J."/>
            <person name="Goldberg J."/>
            <person name="Griggs A."/>
            <person name="Gujja S."/>
            <person name="Hansen M."/>
            <person name="Howarth C."/>
            <person name="Imamovic A."/>
            <person name="Ireland A."/>
            <person name="Larimer J."/>
            <person name="McCowan C."/>
            <person name="Murphy C."/>
            <person name="Pearson M."/>
            <person name="Poon T.W."/>
            <person name="Priest M."/>
            <person name="Roberts A."/>
            <person name="Saif S."/>
            <person name="Shea T."/>
            <person name="Sisk P."/>
            <person name="Sykes S."/>
            <person name="Wortman J."/>
            <person name="Nusbaum C."/>
            <person name="Birren B."/>
        </authorList>
    </citation>
    <scope>NUCLEOTIDE SEQUENCE [LARGE SCALE GENOMIC DNA]</scope>
    <source>
        <strain evidence="8 9">CBS 606.96</strain>
    </source>
</reference>
<dbReference type="Proteomes" id="UP000019478">
    <property type="component" value="Unassembled WGS sequence"/>
</dbReference>
<dbReference type="RefSeq" id="XP_007728909.1">
    <property type="nucleotide sequence ID" value="XM_007730719.1"/>
</dbReference>
<sequence>MSGQTMKAAQWDPVQKQVVVNDVPIPSPGSGEFLVKIISASLCHSDLLAIADPDRKEPITLGHEGVGKIVAINPSAEGKGFHVGDTIGFLYVTGVCFECEGCLVHNNKCLNGPPQISGFQAPGFFAEYAIVVWQNAIILPASMDPRTSSAFFCAGLTAFHSVDSCELKPGQWLAIVGAGGLGQLATQVAKAMGLKVVAIDVNDGALAMVKNQGADYTFNSRTEADTYISSVKALTPGKHGVHAVGVFSNAAPAFASAPDLLRVNGVLMAVGIAAQPIQVSVYDIVVGSYRLKAESIGTPQRMAKAINFFADHNIVPEVEIRPAGLSDVANMVDEMKAGQSTKRMAVVFD</sequence>
<dbReference type="GO" id="GO:0004022">
    <property type="term" value="F:alcohol dehydrogenase (NAD+) activity"/>
    <property type="evidence" value="ECO:0007669"/>
    <property type="project" value="TreeGrafter"/>
</dbReference>
<keyword evidence="9" id="KW-1185">Reference proteome</keyword>
<evidence type="ECO:0000256" key="2">
    <source>
        <dbReference type="ARBA" id="ARBA00008072"/>
    </source>
</evidence>
<dbReference type="FunFam" id="3.40.50.720:FF:000039">
    <property type="entry name" value="Alcohol dehydrogenase AdhP"/>
    <property type="match status" value="1"/>
</dbReference>
<protein>
    <recommendedName>
        <fullName evidence="7">Enoyl reductase (ER) domain-containing protein</fullName>
    </recommendedName>
</protein>
<keyword evidence="3" id="KW-0479">Metal-binding</keyword>
<dbReference type="Pfam" id="PF00107">
    <property type="entry name" value="ADH_zinc_N"/>
    <property type="match status" value="1"/>
</dbReference>
<dbReference type="EMBL" id="AMGY01000001">
    <property type="protein sequence ID" value="EXJ92019.1"/>
    <property type="molecule type" value="Genomic_DNA"/>
</dbReference>